<dbReference type="InterPro" id="IPR047699">
    <property type="entry name" value="Permease_put_prefix"/>
</dbReference>
<dbReference type="InterPro" id="IPR003838">
    <property type="entry name" value="ABC3_permease_C"/>
</dbReference>
<dbReference type="Proteomes" id="UP001202180">
    <property type="component" value="Unassembled WGS sequence"/>
</dbReference>
<dbReference type="Pfam" id="PF12704">
    <property type="entry name" value="MacB_PCD"/>
    <property type="match status" value="1"/>
</dbReference>
<evidence type="ECO:0000259" key="9">
    <source>
        <dbReference type="Pfam" id="PF12704"/>
    </source>
</evidence>
<organism evidence="10 11">
    <name type="scientific">Spirosoma liriopis</name>
    <dbReference type="NCBI Taxonomy" id="2937440"/>
    <lineage>
        <taxon>Bacteria</taxon>
        <taxon>Pseudomonadati</taxon>
        <taxon>Bacteroidota</taxon>
        <taxon>Cytophagia</taxon>
        <taxon>Cytophagales</taxon>
        <taxon>Cytophagaceae</taxon>
        <taxon>Spirosoma</taxon>
    </lineage>
</organism>
<feature type="transmembrane region" description="Helical" evidence="7">
    <location>
        <begin position="421"/>
        <end position="441"/>
    </location>
</feature>
<reference evidence="10 11" key="1">
    <citation type="submission" date="2022-04" db="EMBL/GenBank/DDBJ databases">
        <title>Spirosoma sp. strain RP8 genome sequencing and assembly.</title>
        <authorList>
            <person name="Jung Y."/>
        </authorList>
    </citation>
    <scope>NUCLEOTIDE SEQUENCE [LARGE SCALE GENOMIC DNA]</scope>
    <source>
        <strain evidence="10 11">RP8</strain>
    </source>
</reference>
<feature type="coiled-coil region" evidence="6">
    <location>
        <begin position="313"/>
        <end position="340"/>
    </location>
</feature>
<name>A0ABT0HMB0_9BACT</name>
<gene>
    <name evidence="10" type="ORF">M0L20_12580</name>
</gene>
<sequence length="576" mass="65169">MDMNQPNPPRWAQTLLRGWGDPNTEEEVQGDLLELYAYWLQTVGKRNADTRYCLSVLKLLRPLARRKRSNEYSAPYFLHPMMIWNYLKIARRQLWRNRLFTALNVVGLSIGVSACWIIYRIVAFDFSFDTQNPNRDRIVRVVSGYEVDGKEVRNPGSPLPMADAVREQIGGVERAIPVRKQWMESVQIPQAVGKPVRFKDVEDIVATDTNYFRMVPYQWLSGDLAHALVRPKQVVLTQSRASRYFPGLSPRQLLNRTLVYEDTLQMQIAGIVADLPYASDFRAQEFVSVSTFKEVASPEEWSNTNSGTQLYLMVQAGVNYKQLEGQLNDLSRKNSEAATKKWSHFKRWHLVQPLADLHFGVEYHERERRANKNVLYGLIGLAGFILTLAVINYVNLASAQIPQRAREIGIRKTLGSRRRPLIMQFLGETAVITLLAFVLAYGLSGLFFTNFSDLVPEGIDQILISCLGLFGLAALTAHQRTKEIGVRKVLGASVASVVALLSKDFVKLVIVAIGIASPLAWYVMNRWLEEFAYKIAMPWWVFVLAGVLATGIALLTVSYQSVKAALLNPVKSLRSE</sequence>
<evidence type="ECO:0000259" key="8">
    <source>
        <dbReference type="Pfam" id="PF02687"/>
    </source>
</evidence>
<proteinExistence type="predicted"/>
<accession>A0ABT0HMB0</accession>
<feature type="transmembrane region" description="Helical" evidence="7">
    <location>
        <begin position="461"/>
        <end position="478"/>
    </location>
</feature>
<feature type="transmembrane region" description="Helical" evidence="7">
    <location>
        <begin position="536"/>
        <end position="557"/>
    </location>
</feature>
<protein>
    <submittedName>
        <fullName evidence="10">Permease prefix domain 2-containing transporter</fullName>
    </submittedName>
</protein>
<keyword evidence="3 7" id="KW-0812">Transmembrane</keyword>
<evidence type="ECO:0000256" key="4">
    <source>
        <dbReference type="ARBA" id="ARBA00022989"/>
    </source>
</evidence>
<keyword evidence="5 7" id="KW-0472">Membrane</keyword>
<evidence type="ECO:0000256" key="5">
    <source>
        <dbReference type="ARBA" id="ARBA00023136"/>
    </source>
</evidence>
<evidence type="ECO:0000256" key="6">
    <source>
        <dbReference type="SAM" id="Coils"/>
    </source>
</evidence>
<keyword evidence="2" id="KW-1003">Cell membrane</keyword>
<evidence type="ECO:0000256" key="2">
    <source>
        <dbReference type="ARBA" id="ARBA00022475"/>
    </source>
</evidence>
<feature type="transmembrane region" description="Helical" evidence="7">
    <location>
        <begin position="374"/>
        <end position="396"/>
    </location>
</feature>
<comment type="caution">
    <text evidence="10">The sequence shown here is derived from an EMBL/GenBank/DDBJ whole genome shotgun (WGS) entry which is preliminary data.</text>
</comment>
<comment type="subcellular location">
    <subcellularLocation>
        <location evidence="1">Cell membrane</location>
        <topology evidence="1">Multi-pass membrane protein</topology>
    </subcellularLocation>
</comment>
<keyword evidence="6" id="KW-0175">Coiled coil</keyword>
<dbReference type="NCBIfam" id="NF038404">
    <property type="entry name" value="perm_prefix_2"/>
    <property type="match status" value="1"/>
</dbReference>
<evidence type="ECO:0000313" key="11">
    <source>
        <dbReference type="Proteomes" id="UP001202180"/>
    </source>
</evidence>
<keyword evidence="11" id="KW-1185">Reference proteome</keyword>
<evidence type="ECO:0000313" key="10">
    <source>
        <dbReference type="EMBL" id="MCK8492695.1"/>
    </source>
</evidence>
<feature type="transmembrane region" description="Helical" evidence="7">
    <location>
        <begin position="505"/>
        <end position="524"/>
    </location>
</feature>
<feature type="domain" description="ABC3 transporter permease C-terminal" evidence="8">
    <location>
        <begin position="381"/>
        <end position="474"/>
    </location>
</feature>
<keyword evidence="4 7" id="KW-1133">Transmembrane helix</keyword>
<dbReference type="PANTHER" id="PTHR30572">
    <property type="entry name" value="MEMBRANE COMPONENT OF TRANSPORTER-RELATED"/>
    <property type="match status" value="1"/>
</dbReference>
<feature type="domain" description="MacB-like periplasmic core" evidence="9">
    <location>
        <begin position="101"/>
        <end position="329"/>
    </location>
</feature>
<evidence type="ECO:0000256" key="3">
    <source>
        <dbReference type="ARBA" id="ARBA00022692"/>
    </source>
</evidence>
<dbReference type="PANTHER" id="PTHR30572:SF18">
    <property type="entry name" value="ABC-TYPE MACROLIDE FAMILY EXPORT SYSTEM PERMEASE COMPONENT 2"/>
    <property type="match status" value="1"/>
</dbReference>
<dbReference type="InterPro" id="IPR050250">
    <property type="entry name" value="Macrolide_Exporter_MacB"/>
</dbReference>
<dbReference type="InterPro" id="IPR025857">
    <property type="entry name" value="MacB_PCD"/>
</dbReference>
<dbReference type="Pfam" id="PF02687">
    <property type="entry name" value="FtsX"/>
    <property type="match status" value="1"/>
</dbReference>
<evidence type="ECO:0000256" key="7">
    <source>
        <dbReference type="SAM" id="Phobius"/>
    </source>
</evidence>
<evidence type="ECO:0000256" key="1">
    <source>
        <dbReference type="ARBA" id="ARBA00004651"/>
    </source>
</evidence>
<dbReference type="EMBL" id="JALPRF010000002">
    <property type="protein sequence ID" value="MCK8492695.1"/>
    <property type="molecule type" value="Genomic_DNA"/>
</dbReference>
<feature type="transmembrane region" description="Helical" evidence="7">
    <location>
        <begin position="99"/>
        <end position="119"/>
    </location>
</feature>